<keyword evidence="7" id="KW-1185">Reference proteome</keyword>
<dbReference type="CDD" id="cd05013">
    <property type="entry name" value="SIS_RpiR"/>
    <property type="match status" value="1"/>
</dbReference>
<keyword evidence="3" id="KW-0804">Transcription</keyword>
<dbReference type="STRING" id="255247.ABE41_018320"/>
<dbReference type="InterPro" id="IPR047640">
    <property type="entry name" value="RpiR-like"/>
</dbReference>
<accession>A0A1B1Z995</accession>
<keyword evidence="2" id="KW-0238">DNA-binding</keyword>
<dbReference type="InterPro" id="IPR009057">
    <property type="entry name" value="Homeodomain-like_sf"/>
</dbReference>
<evidence type="ECO:0000313" key="7">
    <source>
        <dbReference type="Proteomes" id="UP000077412"/>
    </source>
</evidence>
<dbReference type="PANTHER" id="PTHR30514">
    <property type="entry name" value="GLUCOKINASE"/>
    <property type="match status" value="1"/>
</dbReference>
<dbReference type="PROSITE" id="PS51464">
    <property type="entry name" value="SIS"/>
    <property type="match status" value="1"/>
</dbReference>
<dbReference type="KEGG" id="far:ABE41_018320"/>
<reference evidence="6 7" key="1">
    <citation type="submission" date="2016-08" db="EMBL/GenBank/DDBJ databases">
        <title>Complete genome sequence of Fictibacillus arsenicus G25-54, a strain with toxicity to nematodes and a potential arsenic-resistance activity.</title>
        <authorList>
            <person name="Zheng Z."/>
        </authorList>
    </citation>
    <scope>NUCLEOTIDE SEQUENCE [LARGE SCALE GENOMIC DNA]</scope>
    <source>
        <strain evidence="6 7">G25-54</strain>
    </source>
</reference>
<dbReference type="AlphaFoldDB" id="A0A1B1Z995"/>
<protein>
    <recommendedName>
        <fullName evidence="8">Transcriptional regulator</fullName>
    </recommendedName>
</protein>
<feature type="domain" description="SIS" evidence="5">
    <location>
        <begin position="127"/>
        <end position="268"/>
    </location>
</feature>
<dbReference type="InterPro" id="IPR036388">
    <property type="entry name" value="WH-like_DNA-bd_sf"/>
</dbReference>
<sequence>MKQLKERIRINFEQLTKRQQIVAKYISDNTEKVAFYTAKELGDITNTSESTVIRFCYNLGFSGYSDLQKLIQDTVLSEKQKAPLENYLNSTGSIIQSNHLVEHTLTEDIAYISKLSSSINEEYLQSIIKKIIDSENRFVVGFRSSHAPASWLTFSLNVVIGKTQMYRGDTDDAIYLISQITDKSLVIAFSLPRYTQETVTFVKAAKKKGATILAITDDELSPVGIHADYILKVETPSPSALKGMPIIFSLLNVLVNGVAVTGWDEVQKRLEEYENISQDFSPFVKPD</sequence>
<dbReference type="GO" id="GO:0097367">
    <property type="term" value="F:carbohydrate derivative binding"/>
    <property type="evidence" value="ECO:0007669"/>
    <property type="project" value="InterPro"/>
</dbReference>
<evidence type="ECO:0000256" key="3">
    <source>
        <dbReference type="ARBA" id="ARBA00023163"/>
    </source>
</evidence>
<proteinExistence type="predicted"/>
<dbReference type="InterPro" id="IPR000281">
    <property type="entry name" value="HTH_RpiR"/>
</dbReference>
<feature type="domain" description="HTH rpiR-type" evidence="4">
    <location>
        <begin position="2"/>
        <end position="78"/>
    </location>
</feature>
<dbReference type="InterPro" id="IPR001347">
    <property type="entry name" value="SIS_dom"/>
</dbReference>
<dbReference type="Pfam" id="PF01380">
    <property type="entry name" value="SIS"/>
    <property type="match status" value="1"/>
</dbReference>
<evidence type="ECO:0000259" key="5">
    <source>
        <dbReference type="PROSITE" id="PS51464"/>
    </source>
</evidence>
<dbReference type="InterPro" id="IPR035472">
    <property type="entry name" value="RpiR-like_SIS"/>
</dbReference>
<dbReference type="GO" id="GO:0003700">
    <property type="term" value="F:DNA-binding transcription factor activity"/>
    <property type="evidence" value="ECO:0007669"/>
    <property type="project" value="InterPro"/>
</dbReference>
<evidence type="ECO:0000313" key="6">
    <source>
        <dbReference type="EMBL" id="ANX13971.1"/>
    </source>
</evidence>
<gene>
    <name evidence="6" type="ORF">ABE41_018320</name>
</gene>
<dbReference type="Gene3D" id="3.40.50.10490">
    <property type="entry name" value="Glucose-6-phosphate isomerase like protein, domain 1"/>
    <property type="match status" value="1"/>
</dbReference>
<dbReference type="GO" id="GO:0003677">
    <property type="term" value="F:DNA binding"/>
    <property type="evidence" value="ECO:0007669"/>
    <property type="project" value="UniProtKB-KW"/>
</dbReference>
<dbReference type="EMBL" id="CP016761">
    <property type="protein sequence ID" value="ANX13971.1"/>
    <property type="molecule type" value="Genomic_DNA"/>
</dbReference>
<keyword evidence="1" id="KW-0805">Transcription regulation</keyword>
<evidence type="ECO:0000256" key="1">
    <source>
        <dbReference type="ARBA" id="ARBA00023015"/>
    </source>
</evidence>
<evidence type="ECO:0008006" key="8">
    <source>
        <dbReference type="Google" id="ProtNLM"/>
    </source>
</evidence>
<evidence type="ECO:0000256" key="2">
    <source>
        <dbReference type="ARBA" id="ARBA00023125"/>
    </source>
</evidence>
<dbReference type="Proteomes" id="UP000077412">
    <property type="component" value="Chromosome"/>
</dbReference>
<dbReference type="PANTHER" id="PTHR30514:SF18">
    <property type="entry name" value="RPIR-FAMILY TRANSCRIPTIONAL REGULATOR"/>
    <property type="match status" value="1"/>
</dbReference>
<dbReference type="Pfam" id="PF01418">
    <property type="entry name" value="HTH_6"/>
    <property type="match status" value="1"/>
</dbReference>
<organism evidence="6 7">
    <name type="scientific">Fictibacillus arsenicus</name>
    <dbReference type="NCBI Taxonomy" id="255247"/>
    <lineage>
        <taxon>Bacteria</taxon>
        <taxon>Bacillati</taxon>
        <taxon>Bacillota</taxon>
        <taxon>Bacilli</taxon>
        <taxon>Bacillales</taxon>
        <taxon>Fictibacillaceae</taxon>
        <taxon>Fictibacillus</taxon>
    </lineage>
</organism>
<dbReference type="SUPFAM" id="SSF46689">
    <property type="entry name" value="Homeodomain-like"/>
    <property type="match status" value="1"/>
</dbReference>
<dbReference type="GO" id="GO:1901135">
    <property type="term" value="P:carbohydrate derivative metabolic process"/>
    <property type="evidence" value="ECO:0007669"/>
    <property type="project" value="InterPro"/>
</dbReference>
<dbReference type="PROSITE" id="PS51071">
    <property type="entry name" value="HTH_RPIR"/>
    <property type="match status" value="1"/>
</dbReference>
<dbReference type="Gene3D" id="1.10.10.10">
    <property type="entry name" value="Winged helix-like DNA-binding domain superfamily/Winged helix DNA-binding domain"/>
    <property type="match status" value="1"/>
</dbReference>
<evidence type="ECO:0000259" key="4">
    <source>
        <dbReference type="PROSITE" id="PS51071"/>
    </source>
</evidence>
<dbReference type="InterPro" id="IPR046348">
    <property type="entry name" value="SIS_dom_sf"/>
</dbReference>
<name>A0A1B1Z995_9BACL</name>
<dbReference type="RefSeq" id="WP_066293510.1">
    <property type="nucleotide sequence ID" value="NZ_CP016761.1"/>
</dbReference>
<dbReference type="OrthoDB" id="2930at2"/>
<dbReference type="SUPFAM" id="SSF53697">
    <property type="entry name" value="SIS domain"/>
    <property type="match status" value="1"/>
</dbReference>